<protein>
    <submittedName>
        <fullName evidence="2">Nuclear protein UL24</fullName>
    </submittedName>
</protein>
<evidence type="ECO:0000313" key="2">
    <source>
        <dbReference type="EMBL" id="ARW78083.1"/>
    </source>
</evidence>
<dbReference type="Proteomes" id="UP000214863">
    <property type="component" value="Segment"/>
</dbReference>
<dbReference type="GeneID" id="33194232"/>
<reference evidence="2" key="1">
    <citation type="submission" date="2017-04" db="EMBL/GenBank/DDBJ databases">
        <title>Genome sequence of delphinid gammaherpesvirus 1 from an Atlantic bottlenose dolphin (Tursiops truncatus).</title>
        <authorList>
            <person name="Davison A.J."/>
            <person name="Subramaniam K."/>
            <person name="Kerr K."/>
            <person name="Jacob J.J."/>
            <person name="Landrau-Giovannetti N."/>
            <person name="Waltzek T.B."/>
        </authorList>
    </citation>
    <scope>NUCLEOTIDE SEQUENCE [LARGE SCALE GENOMIC DNA]</scope>
    <source>
        <strain evidence="2">Sarasota</strain>
    </source>
</reference>
<dbReference type="InterPro" id="IPR002580">
    <property type="entry name" value="Herpes_UL24"/>
</dbReference>
<gene>
    <name evidence="2" type="primary">ORF20</name>
</gene>
<dbReference type="KEGG" id="vg:33194232"/>
<keyword evidence="3" id="KW-1185">Reference proteome</keyword>
<dbReference type="RefSeq" id="YP_009388521.1">
    <property type="nucleotide sequence ID" value="NC_035117.1"/>
</dbReference>
<proteinExistence type="predicted"/>
<sequence>MSGGVIPGLGDANAVLGTLPARCKAAGKKAHLKVYRKLLGFKTLRGLSLFLDLGQPVESSAKHRIFFEVRLGRRIADCVLIVKTEDRGVCYIIELKTCMTQNVNIFSPIRQAQRLQGLAQLSDSVKFLRDALPSGPESWFIIPVLLFKSQGSFKTLHSETYQSSSQGARTSWERLTNFLFVREDDAVTGALRQNRRPRVVPDRNLLGPQVVKRHVRKRRPPQRGDAPGAPTARTQRGPRGTGGDCELSVQGAAPAGHDEARGVQ</sequence>
<dbReference type="Pfam" id="PF01646">
    <property type="entry name" value="Herpes_UL24"/>
    <property type="match status" value="1"/>
</dbReference>
<feature type="compositionally biased region" description="Basic residues" evidence="1">
    <location>
        <begin position="211"/>
        <end position="221"/>
    </location>
</feature>
<accession>A0A1Z1NEG5</accession>
<feature type="region of interest" description="Disordered" evidence="1">
    <location>
        <begin position="194"/>
        <end position="264"/>
    </location>
</feature>
<organism evidence="2">
    <name type="scientific">Common bottlenose dolphin gammaherpesvirus 1 strain Sarasota</name>
    <dbReference type="NCBI Taxonomy" id="2022783"/>
    <lineage>
        <taxon>Viruses</taxon>
        <taxon>Duplodnaviria</taxon>
        <taxon>Heunggongvirae</taxon>
        <taxon>Peploviricota</taxon>
        <taxon>Herviviricetes</taxon>
        <taxon>Herpesvirales</taxon>
        <taxon>Orthoherpesviridae</taxon>
        <taxon>Gammaherpesvirinae</taxon>
        <taxon>Bossavirus</taxon>
        <taxon>Bossavirus delphinidgamma1</taxon>
        <taxon>Delphinid gammaherpesvirus 1</taxon>
    </lineage>
</organism>
<name>A0A1Z1NEG5_9GAMA</name>
<evidence type="ECO:0000256" key="1">
    <source>
        <dbReference type="SAM" id="MobiDB-lite"/>
    </source>
</evidence>
<evidence type="ECO:0000313" key="3">
    <source>
        <dbReference type="Proteomes" id="UP000214863"/>
    </source>
</evidence>
<dbReference type="EMBL" id="KY965444">
    <property type="protein sequence ID" value="ARW78083.1"/>
    <property type="molecule type" value="Genomic_DNA"/>
</dbReference>